<dbReference type="Pfam" id="PF09339">
    <property type="entry name" value="HTH_IclR"/>
    <property type="match status" value="1"/>
</dbReference>
<dbReference type="PANTHER" id="PTHR30136">
    <property type="entry name" value="HELIX-TURN-HELIX TRANSCRIPTIONAL REGULATOR, ICLR FAMILY"/>
    <property type="match status" value="1"/>
</dbReference>
<keyword evidence="3" id="KW-0804">Transcription</keyword>
<dbReference type="Pfam" id="PF01614">
    <property type="entry name" value="IclR_C"/>
    <property type="match status" value="1"/>
</dbReference>
<dbReference type="Proteomes" id="UP000306628">
    <property type="component" value="Unassembled WGS sequence"/>
</dbReference>
<evidence type="ECO:0000256" key="3">
    <source>
        <dbReference type="ARBA" id="ARBA00023163"/>
    </source>
</evidence>
<sequence>MTSATVEGTLPRPASSAVDKALDLIEIVVQANRPLRLSELAHQAGMHRATAYRILVDLVRRGWIMRSQDHYLPGTVVLQFSQAAAANSLVVLSRPVLQALSDQTAMMVNLQVLEPDGGRVIDVVRPPRLAMITDLLGELLPIHKFAGPMALVSALDEAARVPYLRAAEQQGHPPAARDELLRDIEVAGRTGFALERGRNEEVIASLSRAVLSGNGRPICALTIVGLDSEFDDPTLAKLKEHLTAATDELQRTLSGTTPGADLD</sequence>
<dbReference type="InterPro" id="IPR036390">
    <property type="entry name" value="WH_DNA-bd_sf"/>
</dbReference>
<keyword evidence="7" id="KW-1185">Reference proteome</keyword>
<name>A0A5S4GWW2_9ACTN</name>
<dbReference type="EMBL" id="VCKX01000018">
    <property type="protein sequence ID" value="TMR37172.1"/>
    <property type="molecule type" value="Genomic_DNA"/>
</dbReference>
<organism evidence="6 7">
    <name type="scientific">Nonomuraea zeae</name>
    <dbReference type="NCBI Taxonomy" id="1642303"/>
    <lineage>
        <taxon>Bacteria</taxon>
        <taxon>Bacillati</taxon>
        <taxon>Actinomycetota</taxon>
        <taxon>Actinomycetes</taxon>
        <taxon>Streptosporangiales</taxon>
        <taxon>Streptosporangiaceae</taxon>
        <taxon>Nonomuraea</taxon>
    </lineage>
</organism>
<dbReference type="PROSITE" id="PS51077">
    <property type="entry name" value="HTH_ICLR"/>
    <property type="match status" value="1"/>
</dbReference>
<reference evidence="6 7" key="1">
    <citation type="submission" date="2019-05" db="EMBL/GenBank/DDBJ databases">
        <title>Draft genome sequence of Nonomuraea zeae DSM 100528.</title>
        <authorList>
            <person name="Saricaoglu S."/>
            <person name="Isik K."/>
        </authorList>
    </citation>
    <scope>NUCLEOTIDE SEQUENCE [LARGE SCALE GENOMIC DNA]</scope>
    <source>
        <strain evidence="6 7">DSM 100528</strain>
    </source>
</reference>
<proteinExistence type="predicted"/>
<dbReference type="PANTHER" id="PTHR30136:SF35">
    <property type="entry name" value="HTH-TYPE TRANSCRIPTIONAL REGULATOR RV1719"/>
    <property type="match status" value="1"/>
</dbReference>
<dbReference type="AlphaFoldDB" id="A0A5S4GWW2"/>
<feature type="domain" description="IclR-ED" evidence="5">
    <location>
        <begin position="76"/>
        <end position="255"/>
    </location>
</feature>
<dbReference type="InterPro" id="IPR005471">
    <property type="entry name" value="Tscrpt_reg_IclR_N"/>
</dbReference>
<evidence type="ECO:0000256" key="1">
    <source>
        <dbReference type="ARBA" id="ARBA00023015"/>
    </source>
</evidence>
<dbReference type="InterPro" id="IPR036388">
    <property type="entry name" value="WH-like_DNA-bd_sf"/>
</dbReference>
<gene>
    <name evidence="6" type="ORF">ETD85_08560</name>
</gene>
<accession>A0A5S4GWW2</accession>
<dbReference type="InterPro" id="IPR014757">
    <property type="entry name" value="Tscrpt_reg_IclR_C"/>
</dbReference>
<keyword evidence="2" id="KW-0238">DNA-binding</keyword>
<dbReference type="SMART" id="SM00346">
    <property type="entry name" value="HTH_ICLR"/>
    <property type="match status" value="1"/>
</dbReference>
<evidence type="ECO:0000259" key="4">
    <source>
        <dbReference type="PROSITE" id="PS51077"/>
    </source>
</evidence>
<comment type="caution">
    <text evidence="6">The sequence shown here is derived from an EMBL/GenBank/DDBJ whole genome shotgun (WGS) entry which is preliminary data.</text>
</comment>
<dbReference type="RefSeq" id="WP_138689124.1">
    <property type="nucleotide sequence ID" value="NZ_JBHSAZ010000076.1"/>
</dbReference>
<evidence type="ECO:0000313" key="6">
    <source>
        <dbReference type="EMBL" id="TMR37172.1"/>
    </source>
</evidence>
<dbReference type="SUPFAM" id="SSF46785">
    <property type="entry name" value="Winged helix' DNA-binding domain"/>
    <property type="match status" value="1"/>
</dbReference>
<dbReference type="PROSITE" id="PS51078">
    <property type="entry name" value="ICLR_ED"/>
    <property type="match status" value="1"/>
</dbReference>
<keyword evidence="1" id="KW-0805">Transcription regulation</keyword>
<dbReference type="OrthoDB" id="3378366at2"/>
<evidence type="ECO:0000256" key="2">
    <source>
        <dbReference type="ARBA" id="ARBA00023125"/>
    </source>
</evidence>
<dbReference type="GO" id="GO:0003700">
    <property type="term" value="F:DNA-binding transcription factor activity"/>
    <property type="evidence" value="ECO:0007669"/>
    <property type="project" value="TreeGrafter"/>
</dbReference>
<dbReference type="InterPro" id="IPR050707">
    <property type="entry name" value="HTH_MetabolicPath_Reg"/>
</dbReference>
<protein>
    <submittedName>
        <fullName evidence="6">IclR family transcriptional regulator</fullName>
    </submittedName>
</protein>
<dbReference type="SUPFAM" id="SSF55781">
    <property type="entry name" value="GAF domain-like"/>
    <property type="match status" value="1"/>
</dbReference>
<feature type="domain" description="HTH iclR-type" evidence="4">
    <location>
        <begin position="15"/>
        <end position="75"/>
    </location>
</feature>
<evidence type="ECO:0000259" key="5">
    <source>
        <dbReference type="PROSITE" id="PS51078"/>
    </source>
</evidence>
<dbReference type="Gene3D" id="1.10.10.10">
    <property type="entry name" value="Winged helix-like DNA-binding domain superfamily/Winged helix DNA-binding domain"/>
    <property type="match status" value="1"/>
</dbReference>
<dbReference type="Gene3D" id="3.30.450.40">
    <property type="match status" value="1"/>
</dbReference>
<dbReference type="InterPro" id="IPR029016">
    <property type="entry name" value="GAF-like_dom_sf"/>
</dbReference>
<dbReference type="GO" id="GO:0003677">
    <property type="term" value="F:DNA binding"/>
    <property type="evidence" value="ECO:0007669"/>
    <property type="project" value="UniProtKB-KW"/>
</dbReference>
<evidence type="ECO:0000313" key="7">
    <source>
        <dbReference type="Proteomes" id="UP000306628"/>
    </source>
</evidence>
<dbReference type="GO" id="GO:0045892">
    <property type="term" value="P:negative regulation of DNA-templated transcription"/>
    <property type="evidence" value="ECO:0007669"/>
    <property type="project" value="TreeGrafter"/>
</dbReference>